<proteinExistence type="predicted"/>
<feature type="domain" description="HTH araC/xylS-type" evidence="4">
    <location>
        <begin position="235"/>
        <end position="333"/>
    </location>
</feature>
<dbReference type="EMBL" id="FNCW01000001">
    <property type="protein sequence ID" value="SDG38736.1"/>
    <property type="molecule type" value="Genomic_DNA"/>
</dbReference>
<evidence type="ECO:0000313" key="5">
    <source>
        <dbReference type="EMBL" id="SDG38736.1"/>
    </source>
</evidence>
<protein>
    <submittedName>
        <fullName evidence="5">Transcriptional regulator, AraC family</fullName>
    </submittedName>
</protein>
<dbReference type="PANTHER" id="PTHR47893">
    <property type="entry name" value="REGULATORY PROTEIN PCHR"/>
    <property type="match status" value="1"/>
</dbReference>
<evidence type="ECO:0000256" key="1">
    <source>
        <dbReference type="ARBA" id="ARBA00023015"/>
    </source>
</evidence>
<evidence type="ECO:0000256" key="3">
    <source>
        <dbReference type="ARBA" id="ARBA00023163"/>
    </source>
</evidence>
<dbReference type="PANTHER" id="PTHR47893:SF1">
    <property type="entry name" value="REGULATORY PROTEIN PCHR"/>
    <property type="match status" value="1"/>
</dbReference>
<dbReference type="Gene3D" id="1.10.10.60">
    <property type="entry name" value="Homeodomain-like"/>
    <property type="match status" value="2"/>
</dbReference>
<dbReference type="InterPro" id="IPR018060">
    <property type="entry name" value="HTH_AraC"/>
</dbReference>
<dbReference type="OrthoDB" id="799767at2"/>
<dbReference type="Pfam" id="PF12833">
    <property type="entry name" value="HTH_18"/>
    <property type="match status" value="1"/>
</dbReference>
<accession>A0A1G7TTQ9</accession>
<dbReference type="AlphaFoldDB" id="A0A1G7TTQ9"/>
<gene>
    <name evidence="5" type="ORF">SAMN04488027_10153</name>
</gene>
<dbReference type="SUPFAM" id="SSF46689">
    <property type="entry name" value="Homeodomain-like"/>
    <property type="match status" value="2"/>
</dbReference>
<dbReference type="PROSITE" id="PS01124">
    <property type="entry name" value="HTH_ARAC_FAMILY_2"/>
    <property type="match status" value="1"/>
</dbReference>
<dbReference type="RefSeq" id="WP_093364079.1">
    <property type="nucleotide sequence ID" value="NZ_FNCW01000001.1"/>
</dbReference>
<dbReference type="GO" id="GO:0003700">
    <property type="term" value="F:DNA-binding transcription factor activity"/>
    <property type="evidence" value="ECO:0007669"/>
    <property type="project" value="InterPro"/>
</dbReference>
<evidence type="ECO:0000313" key="6">
    <source>
        <dbReference type="Proteomes" id="UP000199296"/>
    </source>
</evidence>
<dbReference type="STRING" id="470826.SAMN04488027_10153"/>
<sequence length="333" mass="38549">MKIKIEKNNALGLHTALNQNLHTIDSKRGFELKTQITNGIGDLNLISYEFDKGFNFNILKGDISSLLELDFEEDKNNYLRFFFVRKGELIHNVSPNIRYRLTDNFSCMVAAKGGENQLFTFPVQNDIELLFLQVETQSFSIDLKSDFFSLPKQIGNVLMNKKMDDHFIYHSLYTLDISETISEIINTEKEGMVKRFFLESKALELLWLQSEQFDKETSEGYSKKVLRKQDVPVIKKAKEYIHNNLEKKLTLSLISREIGTNETKLKTGFRKLYGKTFTDIIRLERLNKAKALIDDGDLSIKEIANFCGYKSTSMFSTRFKQRFGTTPGKYKNS</sequence>
<evidence type="ECO:0000256" key="2">
    <source>
        <dbReference type="ARBA" id="ARBA00023125"/>
    </source>
</evidence>
<keyword evidence="1" id="KW-0805">Transcription regulation</keyword>
<dbReference type="SMART" id="SM00342">
    <property type="entry name" value="HTH_ARAC"/>
    <property type="match status" value="1"/>
</dbReference>
<keyword evidence="6" id="KW-1185">Reference proteome</keyword>
<dbReference type="PRINTS" id="PR00032">
    <property type="entry name" value="HTHARAC"/>
</dbReference>
<dbReference type="InterPro" id="IPR009057">
    <property type="entry name" value="Homeodomain-like_sf"/>
</dbReference>
<name>A0A1G7TTQ9_9FLAO</name>
<dbReference type="InterPro" id="IPR053142">
    <property type="entry name" value="PchR_regulatory_protein"/>
</dbReference>
<dbReference type="Proteomes" id="UP000199296">
    <property type="component" value="Unassembled WGS sequence"/>
</dbReference>
<organism evidence="5 6">
    <name type="scientific">Psychroflexus sediminis</name>
    <dbReference type="NCBI Taxonomy" id="470826"/>
    <lineage>
        <taxon>Bacteria</taxon>
        <taxon>Pseudomonadati</taxon>
        <taxon>Bacteroidota</taxon>
        <taxon>Flavobacteriia</taxon>
        <taxon>Flavobacteriales</taxon>
        <taxon>Flavobacteriaceae</taxon>
        <taxon>Psychroflexus</taxon>
    </lineage>
</organism>
<keyword evidence="2" id="KW-0238">DNA-binding</keyword>
<dbReference type="InterPro" id="IPR020449">
    <property type="entry name" value="Tscrpt_reg_AraC-type_HTH"/>
</dbReference>
<keyword evidence="3" id="KW-0804">Transcription</keyword>
<reference evidence="5 6" key="1">
    <citation type="submission" date="2016-10" db="EMBL/GenBank/DDBJ databases">
        <authorList>
            <person name="de Groot N.N."/>
        </authorList>
    </citation>
    <scope>NUCLEOTIDE SEQUENCE [LARGE SCALE GENOMIC DNA]</scope>
    <source>
        <strain evidence="5 6">DSM 19803</strain>
    </source>
</reference>
<evidence type="ECO:0000259" key="4">
    <source>
        <dbReference type="PROSITE" id="PS01124"/>
    </source>
</evidence>
<dbReference type="GO" id="GO:0043565">
    <property type="term" value="F:sequence-specific DNA binding"/>
    <property type="evidence" value="ECO:0007669"/>
    <property type="project" value="InterPro"/>
</dbReference>